<dbReference type="AlphaFoldDB" id="A0A6C0AVZ4"/>
<name>A0A6C0AVZ4_9ZZZZ</name>
<sequence length="231" mass="27716">MIDIKETFKDINSDLHVSDISNFDEEKMKKAISTFTKIDNILLYCTVNENNTNFFKKSYKILNYFKSMKFTSEYSNVMDRIKRMSEEIYKIKRRKEIPIVNDNSNINELNIDYYNDKINESKLKRPKFTFDIIDEPVDLTKLLTPEYIEECKSTLKYVEKKEKLQHILNKKTELKKFQALDVNYKGLIIYKGLFELYYEYSTSEDIIKIYESIIERSNKLNNKVKENNDDK</sequence>
<evidence type="ECO:0000313" key="1">
    <source>
        <dbReference type="EMBL" id="QHS83932.1"/>
    </source>
</evidence>
<organism evidence="1">
    <name type="scientific">viral metagenome</name>
    <dbReference type="NCBI Taxonomy" id="1070528"/>
    <lineage>
        <taxon>unclassified sequences</taxon>
        <taxon>metagenomes</taxon>
        <taxon>organismal metagenomes</taxon>
    </lineage>
</organism>
<proteinExistence type="predicted"/>
<accession>A0A6C0AVZ4</accession>
<dbReference type="EMBL" id="MN738770">
    <property type="protein sequence ID" value="QHS83932.1"/>
    <property type="molecule type" value="Genomic_DNA"/>
</dbReference>
<protein>
    <submittedName>
        <fullName evidence="1">Uncharacterized protein</fullName>
    </submittedName>
</protein>
<reference evidence="1" key="1">
    <citation type="journal article" date="2020" name="Nature">
        <title>Giant virus diversity and host interactions through global metagenomics.</title>
        <authorList>
            <person name="Schulz F."/>
            <person name="Roux S."/>
            <person name="Paez-Espino D."/>
            <person name="Jungbluth S."/>
            <person name="Walsh D.A."/>
            <person name="Denef V.J."/>
            <person name="McMahon K.D."/>
            <person name="Konstantinidis K.T."/>
            <person name="Eloe-Fadrosh E.A."/>
            <person name="Kyrpides N.C."/>
            <person name="Woyke T."/>
        </authorList>
    </citation>
    <scope>NUCLEOTIDE SEQUENCE</scope>
    <source>
        <strain evidence="1">GVMAG-S-ERX555965-48</strain>
    </source>
</reference>